<dbReference type="InterPro" id="IPR009072">
    <property type="entry name" value="Histone-fold"/>
</dbReference>
<feature type="domain" description="HMG box" evidence="4">
    <location>
        <begin position="227"/>
        <end position="280"/>
    </location>
</feature>
<dbReference type="GO" id="GO:0046982">
    <property type="term" value="F:protein heterodimerization activity"/>
    <property type="evidence" value="ECO:0007669"/>
    <property type="project" value="InterPro"/>
</dbReference>
<keyword evidence="1" id="KW-0238">DNA-binding</keyword>
<keyword evidence="3" id="KW-0812">Transmembrane</keyword>
<feature type="compositionally biased region" description="Polar residues" evidence="2">
    <location>
        <begin position="294"/>
        <end position="305"/>
    </location>
</feature>
<evidence type="ECO:0000256" key="3">
    <source>
        <dbReference type="SAM" id="Phobius"/>
    </source>
</evidence>
<feature type="region of interest" description="Disordered" evidence="2">
    <location>
        <begin position="417"/>
        <end position="495"/>
    </location>
</feature>
<keyword evidence="3" id="KW-1133">Transmembrane helix</keyword>
<keyword evidence="1" id="KW-0539">Nucleus</keyword>
<dbReference type="EMBL" id="BEGY01000085">
    <property type="protein sequence ID" value="GAX82753.1"/>
    <property type="molecule type" value="Genomic_DNA"/>
</dbReference>
<keyword evidence="3" id="KW-0472">Membrane</keyword>
<dbReference type="InterPro" id="IPR009071">
    <property type="entry name" value="HMG_box_dom"/>
</dbReference>
<dbReference type="SUPFAM" id="SSF47113">
    <property type="entry name" value="Histone-fold"/>
    <property type="match status" value="1"/>
</dbReference>
<feature type="DNA-binding region" description="HMG box" evidence="1">
    <location>
        <begin position="227"/>
        <end position="280"/>
    </location>
</feature>
<dbReference type="CDD" id="cd00084">
    <property type="entry name" value="HMG-box_SF"/>
    <property type="match status" value="1"/>
</dbReference>
<comment type="caution">
    <text evidence="5">The sequence shown here is derived from an EMBL/GenBank/DDBJ whole genome shotgun (WGS) entry which is preliminary data.</text>
</comment>
<organism evidence="5 6">
    <name type="scientific">Chlamydomonas eustigma</name>
    <dbReference type="NCBI Taxonomy" id="1157962"/>
    <lineage>
        <taxon>Eukaryota</taxon>
        <taxon>Viridiplantae</taxon>
        <taxon>Chlorophyta</taxon>
        <taxon>core chlorophytes</taxon>
        <taxon>Chlorophyceae</taxon>
        <taxon>CS clade</taxon>
        <taxon>Chlamydomonadales</taxon>
        <taxon>Chlamydomonadaceae</taxon>
        <taxon>Chlamydomonas</taxon>
    </lineage>
</organism>
<evidence type="ECO:0000259" key="4">
    <source>
        <dbReference type="PROSITE" id="PS50118"/>
    </source>
</evidence>
<evidence type="ECO:0000313" key="6">
    <source>
        <dbReference type="Proteomes" id="UP000232323"/>
    </source>
</evidence>
<gene>
    <name evidence="5" type="ORF">CEUSTIGMA_g10179.t1</name>
</gene>
<feature type="region of interest" description="Disordered" evidence="2">
    <location>
        <begin position="278"/>
        <end position="310"/>
    </location>
</feature>
<evidence type="ECO:0000313" key="5">
    <source>
        <dbReference type="EMBL" id="GAX82753.1"/>
    </source>
</evidence>
<dbReference type="InterPro" id="IPR036910">
    <property type="entry name" value="HMG_box_dom_sf"/>
</dbReference>
<dbReference type="Gene3D" id="1.10.30.10">
    <property type="entry name" value="High mobility group box domain"/>
    <property type="match status" value="1"/>
</dbReference>
<dbReference type="Gene3D" id="1.10.20.10">
    <property type="entry name" value="Histone, subunit A"/>
    <property type="match status" value="1"/>
</dbReference>
<feature type="transmembrane region" description="Helical" evidence="3">
    <location>
        <begin position="193"/>
        <end position="212"/>
    </location>
</feature>
<dbReference type="GO" id="GO:0003677">
    <property type="term" value="F:DNA binding"/>
    <property type="evidence" value="ECO:0007669"/>
    <property type="project" value="UniProtKB-UniRule"/>
</dbReference>
<dbReference type="GO" id="GO:0005634">
    <property type="term" value="C:nucleus"/>
    <property type="evidence" value="ECO:0007669"/>
    <property type="project" value="UniProtKB-UniRule"/>
</dbReference>
<feature type="transmembrane region" description="Helical" evidence="3">
    <location>
        <begin position="51"/>
        <end position="73"/>
    </location>
</feature>
<protein>
    <recommendedName>
        <fullName evidence="4">HMG box domain-containing protein</fullName>
    </recommendedName>
</protein>
<keyword evidence="6" id="KW-1185">Reference proteome</keyword>
<reference evidence="5 6" key="1">
    <citation type="submission" date="2017-08" db="EMBL/GenBank/DDBJ databases">
        <title>Acidophilic green algal genome provides insights into adaptation to an acidic environment.</title>
        <authorList>
            <person name="Hirooka S."/>
            <person name="Hirose Y."/>
            <person name="Kanesaki Y."/>
            <person name="Higuchi S."/>
            <person name="Fujiwara T."/>
            <person name="Onuma R."/>
            <person name="Era A."/>
            <person name="Ohbayashi R."/>
            <person name="Uzuka A."/>
            <person name="Nozaki H."/>
            <person name="Yoshikawa H."/>
            <person name="Miyagishima S.Y."/>
        </authorList>
    </citation>
    <scope>NUCLEOTIDE SEQUENCE [LARGE SCALE GENOMIC DNA]</scope>
    <source>
        <strain evidence="5 6">NIES-2499</strain>
    </source>
</reference>
<dbReference type="CDD" id="cd22929">
    <property type="entry name" value="HFD_POLE4-like"/>
    <property type="match status" value="1"/>
</dbReference>
<dbReference type="Pfam" id="PF00505">
    <property type="entry name" value="HMG_box"/>
    <property type="match status" value="1"/>
</dbReference>
<proteinExistence type="predicted"/>
<dbReference type="OrthoDB" id="547080at2759"/>
<dbReference type="Proteomes" id="UP000232323">
    <property type="component" value="Unassembled WGS sequence"/>
</dbReference>
<dbReference type="AlphaFoldDB" id="A0A250XI82"/>
<dbReference type="PROSITE" id="PS50118">
    <property type="entry name" value="HMG_BOX_2"/>
    <property type="match status" value="1"/>
</dbReference>
<dbReference type="STRING" id="1157962.A0A250XI82"/>
<dbReference type="SUPFAM" id="SSF47095">
    <property type="entry name" value="HMG-box"/>
    <property type="match status" value="1"/>
</dbReference>
<evidence type="ECO:0000256" key="1">
    <source>
        <dbReference type="PROSITE-ProRule" id="PRU00267"/>
    </source>
</evidence>
<sequence length="525" mass="57645">MRQSQVATLGAIALTRFVWDKIRPVRGWVLPHTNKKISFNPLIDCGRILELFFAVAMTIPALWHFLSALFASVKQIIWNEGLSIHLHAITSQLMGSHMCDSNTSILNLTSATGHSDRTLLSLAYVLSFVAQGCVDVSGHRAVKGRPVNRPVERLYKSPTAWDVAWALARVGILLTWARMFYSSSQPCLYGECLVIPKALLSVWAFYFVGLILKISDYLIIMDKTLRFAGDLKQNKKAPQLHGNERGEDAKLSVADVAKEIGKKWKTLTDEQREEYKQKAQAAGDARVAEEASGDQAQQPNISGANSREESPLDSLLPLTAVRRIILADTDVCRVSHEGIVAVAMATNLLLGILAKGVGNQARVQKRKTVMLKDFSQALKQDRRLVQASLRDVETAVKEAAEKEVDLKAKEKEVDLKAKEKEGATNQKAELGAPGGELEGQDASDRDVHEDENADPAQPQAQCNVENMEKIQSRAPSADCKKSGSAASKAAVKKRKADIKVAVAGSRKINSFFVKNVQPSDPEQAF</sequence>
<name>A0A250XI82_9CHLO</name>
<accession>A0A250XI82</accession>
<evidence type="ECO:0000256" key="2">
    <source>
        <dbReference type="SAM" id="MobiDB-lite"/>
    </source>
</evidence>